<dbReference type="VEuPathDB" id="FungiDB:CPSG_01069"/>
<dbReference type="EMBL" id="GL636486">
    <property type="protein sequence ID" value="EFW23170.1"/>
    <property type="molecule type" value="Genomic_DNA"/>
</dbReference>
<accession>E9CUP2</accession>
<keyword evidence="2" id="KW-1185">Reference proteome</keyword>
<sequence length="126" mass="14168">MRTTVEEIDALYSVFLHGNDLEGWNIRPKVVNTGLILPWVRGGHGAPLHWIEAPQRRHEGDRDKKVLAYLPDATFLLLARRNIPSRGPVLGRQPTEFWAGPLANHQVLFCNRVKSLVRGTGGGMRI</sequence>
<protein>
    <submittedName>
        <fullName evidence="1">Predicted protein</fullName>
    </submittedName>
</protein>
<dbReference type="HOGENOM" id="CLU_1981439_0_0_1"/>
<proteinExistence type="predicted"/>
<evidence type="ECO:0000313" key="1">
    <source>
        <dbReference type="EMBL" id="EFW23170.1"/>
    </source>
</evidence>
<reference evidence="2" key="1">
    <citation type="journal article" date="2010" name="Genome Res.">
        <title>Population genomic sequencing of Coccidioides fungi reveals recent hybridization and transposon control.</title>
        <authorList>
            <person name="Neafsey D.E."/>
            <person name="Barker B.M."/>
            <person name="Sharpton T.J."/>
            <person name="Stajich J.E."/>
            <person name="Park D.J."/>
            <person name="Whiston E."/>
            <person name="Hung C.-Y."/>
            <person name="McMahan C."/>
            <person name="White J."/>
            <person name="Sykes S."/>
            <person name="Heiman D."/>
            <person name="Young S."/>
            <person name="Zeng Q."/>
            <person name="Abouelleil A."/>
            <person name="Aftuck L."/>
            <person name="Bessette D."/>
            <person name="Brown A."/>
            <person name="FitzGerald M."/>
            <person name="Lui A."/>
            <person name="Macdonald J.P."/>
            <person name="Priest M."/>
            <person name="Orbach M.J."/>
            <person name="Galgiani J.N."/>
            <person name="Kirkland T.N."/>
            <person name="Cole G.T."/>
            <person name="Birren B.W."/>
            <person name="Henn M.R."/>
            <person name="Taylor J.W."/>
            <person name="Rounsley S.D."/>
        </authorList>
    </citation>
    <scope>NUCLEOTIDE SEQUENCE [LARGE SCALE GENOMIC DNA]</scope>
    <source>
        <strain evidence="2">RMSCC 757 / Silveira</strain>
    </source>
</reference>
<evidence type="ECO:0000313" key="2">
    <source>
        <dbReference type="Proteomes" id="UP000002497"/>
    </source>
</evidence>
<dbReference type="Proteomes" id="UP000002497">
    <property type="component" value="Unassembled WGS sequence"/>
</dbReference>
<dbReference type="AlphaFoldDB" id="E9CUP2"/>
<reference evidence="2" key="2">
    <citation type="submission" date="2010-03" db="EMBL/GenBank/DDBJ databases">
        <title>The genome sequence of Coccidioides posadasii strain Silveira.</title>
        <authorList>
            <consortium name="The Broad Institute Genome Sequencing Center for Infectious Disease"/>
            <person name="Neafsey D."/>
            <person name="Orbach M."/>
            <person name="Henn M.R."/>
            <person name="Cole G.T."/>
            <person name="Galgiani J."/>
            <person name="Gardner M.J."/>
            <person name="Kirkland T.N."/>
            <person name="Taylor J.W."/>
            <person name="Young S.K."/>
            <person name="Zeng Q."/>
            <person name="Koehrsen M."/>
            <person name="Alvarado L."/>
            <person name="Berlin A."/>
            <person name="Borenstein D."/>
            <person name="Chapman S.B."/>
            <person name="Chen Z."/>
            <person name="Engels R."/>
            <person name="Freedman E."/>
            <person name="Gellesch M."/>
            <person name="Goldberg J."/>
            <person name="Griggs A."/>
            <person name="Gujja S."/>
            <person name="Heilman E."/>
            <person name="Heiman D."/>
            <person name="Howarth C."/>
            <person name="Jen D."/>
            <person name="Larson L."/>
            <person name="Mehta T."/>
            <person name="Neiman D."/>
            <person name="Park D."/>
            <person name="Pearson M."/>
            <person name="Richards J."/>
            <person name="Roberts A."/>
            <person name="Saif S."/>
            <person name="Shea T."/>
            <person name="Shenoy N."/>
            <person name="Sisk P."/>
            <person name="Stolte C."/>
            <person name="Sykes S."/>
            <person name="Walk T."/>
            <person name="White J."/>
            <person name="Yandava C."/>
            <person name="Haas B."/>
            <person name="Nusbaum C."/>
            <person name="Birren B."/>
        </authorList>
    </citation>
    <scope>NUCLEOTIDE SEQUENCE [LARGE SCALE GENOMIC DNA]</scope>
    <source>
        <strain evidence="2">RMSCC 757 / Silveira</strain>
    </source>
</reference>
<name>E9CUP2_COCPS</name>
<organism evidence="2">
    <name type="scientific">Coccidioides posadasii (strain RMSCC 757 / Silveira)</name>
    <name type="common">Valley fever fungus</name>
    <dbReference type="NCBI Taxonomy" id="443226"/>
    <lineage>
        <taxon>Eukaryota</taxon>
        <taxon>Fungi</taxon>
        <taxon>Dikarya</taxon>
        <taxon>Ascomycota</taxon>
        <taxon>Pezizomycotina</taxon>
        <taxon>Eurotiomycetes</taxon>
        <taxon>Eurotiomycetidae</taxon>
        <taxon>Onygenales</taxon>
        <taxon>Onygenaceae</taxon>
        <taxon>Coccidioides</taxon>
    </lineage>
</organism>
<gene>
    <name evidence="1" type="ORF">CPSG_01069</name>
</gene>